<dbReference type="RefSeq" id="WP_012417924.1">
    <property type="nucleotide sequence ID" value="NC_010645.1"/>
</dbReference>
<evidence type="ECO:0000313" key="7">
    <source>
        <dbReference type="Proteomes" id="UP000001977"/>
    </source>
</evidence>
<sequence length="332" mass="35808">MSAPASHDAPTCPRAAFDYLPVGFFSSSMGLAGLSVAWHEASNHYGVPLWIAHAIGILAVLAFLAVLCGYGCKVLSSWQVVKEEFLHPVGGSLFATLWIALLLLPIIVEPWSRDLALALWVIGACGMTLFAVVTVNRWISNRQQLAHATPAWIIPVVGMLDLPLAMPTLGLQADADIALFALALGLFFSLPLFTMIFSRLLFEAPMPDGARPSLLILVAPFAVGYSAYVTVSGGHDRFSESLYMLMLFMLLALLRQMRNLISCCPFRISWWAVGFPLAASAICALREAAIRPGLFTNGVAILLLAIATIAILGLLWRTLKGMAQGELRALSA</sequence>
<protein>
    <submittedName>
        <fullName evidence="6">Tellurite resistance protein</fullName>
    </submittedName>
</protein>
<feature type="transmembrane region" description="Helical" evidence="5">
    <location>
        <begin position="269"/>
        <end position="288"/>
    </location>
</feature>
<feature type="transmembrane region" description="Helical" evidence="5">
    <location>
        <begin position="294"/>
        <end position="316"/>
    </location>
</feature>
<keyword evidence="4 5" id="KW-0472">Membrane</keyword>
<evidence type="ECO:0000256" key="3">
    <source>
        <dbReference type="ARBA" id="ARBA00022989"/>
    </source>
</evidence>
<gene>
    <name evidence="6" type="primary">tehA</name>
    <name evidence="6" type="ordered locus">BAV2263</name>
</gene>
<dbReference type="GeneID" id="92934624"/>
<feature type="transmembrane region" description="Helical" evidence="5">
    <location>
        <begin position="214"/>
        <end position="235"/>
    </location>
</feature>
<feature type="transmembrane region" description="Helical" evidence="5">
    <location>
        <begin position="50"/>
        <end position="72"/>
    </location>
</feature>
<reference evidence="6 7" key="1">
    <citation type="journal article" date="2006" name="J. Bacteriol.">
        <title>Comparison of the genome sequence of the poultry pathogen Bordetella avium with those of B. bronchiseptica, B. pertussis, and B. parapertussis reveals extensive diversity in surface structures associated with host interaction.</title>
        <authorList>
            <person name="Sebaihia M."/>
            <person name="Preston A."/>
            <person name="Maskell D.J."/>
            <person name="Kuzmiak H."/>
            <person name="Connell T.D."/>
            <person name="King N.D."/>
            <person name="Orndorff P.E."/>
            <person name="Miyamoto D.M."/>
            <person name="Thomson N.R."/>
            <person name="Harris D."/>
            <person name="Goble A."/>
            <person name="Lord A."/>
            <person name="Murphy L."/>
            <person name="Quail M.A."/>
            <person name="Rutter S."/>
            <person name="Squares R."/>
            <person name="Squares S."/>
            <person name="Woodward J."/>
            <person name="Parkhill J."/>
            <person name="Temple L.M."/>
        </authorList>
    </citation>
    <scope>NUCLEOTIDE SEQUENCE [LARGE SCALE GENOMIC DNA]</scope>
    <source>
        <strain evidence="6 7">197N</strain>
    </source>
</reference>
<feature type="transmembrane region" description="Helical" evidence="5">
    <location>
        <begin position="177"/>
        <end position="202"/>
    </location>
</feature>
<evidence type="ECO:0000256" key="1">
    <source>
        <dbReference type="ARBA" id="ARBA00004141"/>
    </source>
</evidence>
<feature type="transmembrane region" description="Helical" evidence="5">
    <location>
        <begin position="93"/>
        <end position="111"/>
    </location>
</feature>
<dbReference type="InterPro" id="IPR038665">
    <property type="entry name" value="Voltage-dep_anion_channel_sf"/>
</dbReference>
<dbReference type="CDD" id="cd09323">
    <property type="entry name" value="TDT_SLAC1_like"/>
    <property type="match status" value="1"/>
</dbReference>
<name>Q2KYM3_BORA1</name>
<dbReference type="HOGENOM" id="CLU_044414_0_0_4"/>
<dbReference type="PANTHER" id="PTHR37955">
    <property type="entry name" value="TELLURITE RESISTANCE PROTEIN TEHA"/>
    <property type="match status" value="1"/>
</dbReference>
<dbReference type="GO" id="GO:0005886">
    <property type="term" value="C:plasma membrane"/>
    <property type="evidence" value="ECO:0007669"/>
    <property type="project" value="TreeGrafter"/>
</dbReference>
<comment type="subcellular location">
    <subcellularLocation>
        <location evidence="1">Membrane</location>
        <topology evidence="1">Multi-pass membrane protein</topology>
    </subcellularLocation>
</comment>
<dbReference type="OrthoDB" id="309023at2"/>
<dbReference type="EMBL" id="AM167904">
    <property type="protein sequence ID" value="CAJ49873.1"/>
    <property type="molecule type" value="Genomic_DNA"/>
</dbReference>
<dbReference type="GO" id="GO:0046583">
    <property type="term" value="F:monoatomic cation efflux transmembrane transporter activity"/>
    <property type="evidence" value="ECO:0007669"/>
    <property type="project" value="TreeGrafter"/>
</dbReference>
<keyword evidence="7" id="KW-1185">Reference proteome</keyword>
<evidence type="ECO:0000256" key="2">
    <source>
        <dbReference type="ARBA" id="ARBA00022692"/>
    </source>
</evidence>
<dbReference type="Pfam" id="PF03595">
    <property type="entry name" value="SLAC1"/>
    <property type="match status" value="1"/>
</dbReference>
<evidence type="ECO:0000256" key="4">
    <source>
        <dbReference type="ARBA" id="ARBA00023136"/>
    </source>
</evidence>
<evidence type="ECO:0000313" key="6">
    <source>
        <dbReference type="EMBL" id="CAJ49873.1"/>
    </source>
</evidence>
<keyword evidence="3 5" id="KW-1133">Transmembrane helix</keyword>
<feature type="transmembrane region" description="Helical" evidence="5">
    <location>
        <begin position="151"/>
        <end position="171"/>
    </location>
</feature>
<accession>Q2KYM3</accession>
<proteinExistence type="predicted"/>
<dbReference type="InterPro" id="IPR052951">
    <property type="entry name" value="Tellurite_res_ion_channel"/>
</dbReference>
<dbReference type="PANTHER" id="PTHR37955:SF1">
    <property type="entry name" value="DEP DOMAIN-CONTAINING PROTEIN"/>
    <property type="match status" value="1"/>
</dbReference>
<dbReference type="AlphaFoldDB" id="Q2KYM3"/>
<organism evidence="6 7">
    <name type="scientific">Bordetella avium (strain 197N)</name>
    <dbReference type="NCBI Taxonomy" id="360910"/>
    <lineage>
        <taxon>Bacteria</taxon>
        <taxon>Pseudomonadati</taxon>
        <taxon>Pseudomonadota</taxon>
        <taxon>Betaproteobacteria</taxon>
        <taxon>Burkholderiales</taxon>
        <taxon>Alcaligenaceae</taxon>
        <taxon>Bordetella</taxon>
    </lineage>
</organism>
<feature type="transmembrane region" description="Helical" evidence="5">
    <location>
        <begin position="241"/>
        <end position="257"/>
    </location>
</feature>
<dbReference type="eggNOG" id="COG1275">
    <property type="taxonomic scope" value="Bacteria"/>
</dbReference>
<dbReference type="KEGG" id="bav:BAV2263"/>
<keyword evidence="2 5" id="KW-0812">Transmembrane</keyword>
<dbReference type="InterPro" id="IPR004695">
    <property type="entry name" value="SLAC1/Mae1/Ssu1/TehA"/>
</dbReference>
<dbReference type="Gene3D" id="1.50.10.150">
    <property type="entry name" value="Voltage-dependent anion channel"/>
    <property type="match status" value="1"/>
</dbReference>
<evidence type="ECO:0000256" key="5">
    <source>
        <dbReference type="SAM" id="Phobius"/>
    </source>
</evidence>
<feature type="transmembrane region" description="Helical" evidence="5">
    <location>
        <begin position="117"/>
        <end position="139"/>
    </location>
</feature>
<dbReference type="Proteomes" id="UP000001977">
    <property type="component" value="Chromosome"/>
</dbReference>